<dbReference type="Pfam" id="PF13563">
    <property type="entry name" value="2_5_RNA_ligase2"/>
    <property type="match status" value="1"/>
</dbReference>
<gene>
    <name evidence="1" type="ORF">C1I91_17725</name>
</gene>
<evidence type="ECO:0000313" key="2">
    <source>
        <dbReference type="Proteomes" id="UP000286268"/>
    </source>
</evidence>
<dbReference type="InterPro" id="IPR009097">
    <property type="entry name" value="Cyclic_Pdiesterase"/>
</dbReference>
<dbReference type="RefSeq" id="WP_128214060.1">
    <property type="nucleotide sequence ID" value="NZ_CP025746.1"/>
</dbReference>
<dbReference type="Gene3D" id="3.90.1140.10">
    <property type="entry name" value="Cyclic phosphodiesterase"/>
    <property type="match status" value="1"/>
</dbReference>
<dbReference type="EMBL" id="CP025746">
    <property type="protein sequence ID" value="QAA33337.1"/>
    <property type="molecule type" value="Genomic_DNA"/>
</dbReference>
<dbReference type="SUPFAM" id="SSF55144">
    <property type="entry name" value="LigT-like"/>
    <property type="match status" value="1"/>
</dbReference>
<accession>A0A3R5QVN3</accession>
<name>A0A3R5QVN3_9CLOT</name>
<dbReference type="AlphaFoldDB" id="A0A3R5QVN3"/>
<dbReference type="PANTHER" id="PTHR40037">
    <property type="entry name" value="PHOSPHOESTERASE YJCG-RELATED"/>
    <property type="match status" value="1"/>
</dbReference>
<protein>
    <submittedName>
        <fullName evidence="1">Phosphoesterase</fullName>
    </submittedName>
</protein>
<dbReference type="KEGG" id="cmah:C1I91_17725"/>
<keyword evidence="2" id="KW-1185">Reference proteome</keyword>
<reference evidence="1 2" key="1">
    <citation type="submission" date="2018-01" db="EMBL/GenBank/DDBJ databases">
        <title>Genome Sequencing and Assembly of Anaerobacter polyendosporus strain CT4.</title>
        <authorList>
            <person name="Tachaapaikoon C."/>
            <person name="Sutheeworapong S."/>
            <person name="Jenjaroenpun P."/>
            <person name="Wongsurawat T."/>
            <person name="Nookeaw I."/>
            <person name="Cheawchanlertfa P."/>
            <person name="Kosugi A."/>
            <person name="Cheevadhanarak S."/>
            <person name="Ratanakhanokchai K."/>
        </authorList>
    </citation>
    <scope>NUCLEOTIDE SEQUENCE [LARGE SCALE GENOMIC DNA]</scope>
    <source>
        <strain evidence="1 2">CT4</strain>
    </source>
</reference>
<dbReference type="OrthoDB" id="1524661at2"/>
<dbReference type="InterPro" id="IPR050580">
    <property type="entry name" value="2H_phosphoesterase_YjcG-like"/>
</dbReference>
<evidence type="ECO:0000313" key="1">
    <source>
        <dbReference type="EMBL" id="QAA33337.1"/>
    </source>
</evidence>
<dbReference type="Proteomes" id="UP000286268">
    <property type="component" value="Chromosome"/>
</dbReference>
<sequence length="191" mass="22465">MRYVIVSVIKGEAGAFNNNLRRELYSKFKSKSSKLPAHFTIKAPFEYEGSISELEEKLDDFCKAQRVTPLKIDGFDHFDNRVVYMSMKLTEEGKEVHDKIIDILDSFNYITFKENEGKEKAFHITVASKNIKPIYQYIWEHVSKIPCEFRSSFDNVCIYKWENNTWVLHKEYSFNNSSIKAKENADDYVLM</sequence>
<dbReference type="PANTHER" id="PTHR40037:SF1">
    <property type="entry name" value="PHOSPHOESTERASE SAOUHSC_00951-RELATED"/>
    <property type="match status" value="1"/>
</dbReference>
<proteinExistence type="predicted"/>
<organism evidence="1 2">
    <name type="scientific">Clostridium manihotivorum</name>
    <dbReference type="NCBI Taxonomy" id="2320868"/>
    <lineage>
        <taxon>Bacteria</taxon>
        <taxon>Bacillati</taxon>
        <taxon>Bacillota</taxon>
        <taxon>Clostridia</taxon>
        <taxon>Eubacteriales</taxon>
        <taxon>Clostridiaceae</taxon>
        <taxon>Clostridium</taxon>
    </lineage>
</organism>